<dbReference type="Gene3D" id="3.40.50.1820">
    <property type="entry name" value="alpha/beta hydrolase"/>
    <property type="match status" value="1"/>
</dbReference>
<dbReference type="InterPro" id="IPR029058">
    <property type="entry name" value="AB_hydrolase_fold"/>
</dbReference>
<dbReference type="Pfam" id="PF02230">
    <property type="entry name" value="Abhydrolase_2"/>
    <property type="match status" value="1"/>
</dbReference>
<keyword evidence="2" id="KW-0378">Hydrolase</keyword>
<proteinExistence type="inferred from homology"/>
<evidence type="ECO:0000259" key="3">
    <source>
        <dbReference type="Pfam" id="PF02230"/>
    </source>
</evidence>
<gene>
    <name evidence="4" type="ORF">Dac01nite_13110</name>
</gene>
<comment type="caution">
    <text evidence="4">The sequence shown here is derived from an EMBL/GenBank/DDBJ whole genome shotgun (WGS) entry which is preliminary data.</text>
</comment>
<dbReference type="Proteomes" id="UP000652354">
    <property type="component" value="Unassembled WGS sequence"/>
</dbReference>
<name>A0A919Q1Z2_9MICO</name>
<evidence type="ECO:0000313" key="4">
    <source>
        <dbReference type="EMBL" id="GIG54559.1"/>
    </source>
</evidence>
<keyword evidence="5" id="KW-1185">Reference proteome</keyword>
<accession>A0A919Q1Z2</accession>
<dbReference type="InterPro" id="IPR003140">
    <property type="entry name" value="PLipase/COase/thioEstase"/>
</dbReference>
<sequence length="209" mass="22440">MTSLQSVASAEPAFAPDGTEPVMLLLHGYGSHERDLPGITPLLPRMPWISVRAPLPMAGGGASWFDLSLPDEPRQAGIDEAGGVLWDWIDAEIGDSAPLVPVGFSQGGLMATQLLRTRPQRIAATVVLAGFVSTDEQPADARLALERPPVFWGRGLEDVVIWPAAIERTADTLAHLATLTERTYAGLGHGVNEQMLEDVRDFLDDALRG</sequence>
<protein>
    <submittedName>
        <fullName evidence="4">Phospholipase/carboxylesterase</fullName>
    </submittedName>
</protein>
<comment type="similarity">
    <text evidence="1">Belongs to the AB hydrolase superfamily. AB hydrolase 2 family.</text>
</comment>
<reference evidence="4" key="1">
    <citation type="submission" date="2021-01" db="EMBL/GenBank/DDBJ databases">
        <title>Whole genome shotgun sequence of Demequina activiva NBRC 110675.</title>
        <authorList>
            <person name="Komaki H."/>
            <person name="Tamura T."/>
        </authorList>
    </citation>
    <scope>NUCLEOTIDE SEQUENCE</scope>
    <source>
        <strain evidence="4">NBRC 110675</strain>
    </source>
</reference>
<dbReference type="GO" id="GO:0016787">
    <property type="term" value="F:hydrolase activity"/>
    <property type="evidence" value="ECO:0007669"/>
    <property type="project" value="UniProtKB-KW"/>
</dbReference>
<dbReference type="EMBL" id="BONR01000002">
    <property type="protein sequence ID" value="GIG54559.1"/>
    <property type="molecule type" value="Genomic_DNA"/>
</dbReference>
<dbReference type="PANTHER" id="PTHR10655">
    <property type="entry name" value="LYSOPHOSPHOLIPASE-RELATED"/>
    <property type="match status" value="1"/>
</dbReference>
<feature type="domain" description="Phospholipase/carboxylesterase/thioesterase" evidence="3">
    <location>
        <begin position="20"/>
        <end position="204"/>
    </location>
</feature>
<dbReference type="PANTHER" id="PTHR10655:SF17">
    <property type="entry name" value="LYSOPHOSPHOLIPASE-LIKE PROTEIN 1"/>
    <property type="match status" value="1"/>
</dbReference>
<evidence type="ECO:0000256" key="1">
    <source>
        <dbReference type="ARBA" id="ARBA00006499"/>
    </source>
</evidence>
<dbReference type="RefSeq" id="WP_203654674.1">
    <property type="nucleotide sequence ID" value="NZ_BONR01000002.1"/>
</dbReference>
<organism evidence="4 5">
    <name type="scientific">Demequina activiva</name>
    <dbReference type="NCBI Taxonomy" id="1582364"/>
    <lineage>
        <taxon>Bacteria</taxon>
        <taxon>Bacillati</taxon>
        <taxon>Actinomycetota</taxon>
        <taxon>Actinomycetes</taxon>
        <taxon>Micrococcales</taxon>
        <taxon>Demequinaceae</taxon>
        <taxon>Demequina</taxon>
    </lineage>
</organism>
<dbReference type="InterPro" id="IPR050565">
    <property type="entry name" value="LYPA1-2/EST-like"/>
</dbReference>
<evidence type="ECO:0000313" key="5">
    <source>
        <dbReference type="Proteomes" id="UP000652354"/>
    </source>
</evidence>
<evidence type="ECO:0000256" key="2">
    <source>
        <dbReference type="ARBA" id="ARBA00022801"/>
    </source>
</evidence>
<dbReference type="AlphaFoldDB" id="A0A919Q1Z2"/>
<dbReference type="SUPFAM" id="SSF53474">
    <property type="entry name" value="alpha/beta-Hydrolases"/>
    <property type="match status" value="1"/>
</dbReference>